<protein>
    <submittedName>
        <fullName evidence="4">IS21 family transposase</fullName>
    </submittedName>
</protein>
<dbReference type="PROSITE" id="PS50532">
    <property type="entry name" value="HTH_IS408"/>
    <property type="match status" value="1"/>
</dbReference>
<evidence type="ECO:0000259" key="3">
    <source>
        <dbReference type="PROSITE" id="PS50994"/>
    </source>
</evidence>
<comment type="similarity">
    <text evidence="1">Belongs to the transposase IS21/IS408/IS1162 family.</text>
</comment>
<dbReference type="InterPro" id="IPR012337">
    <property type="entry name" value="RNaseH-like_sf"/>
</dbReference>
<name>A0A6N7IUF5_9FIRM</name>
<accession>A0A6N7IUF5</accession>
<keyword evidence="5" id="KW-1185">Reference proteome</keyword>
<dbReference type="Gene3D" id="3.30.420.10">
    <property type="entry name" value="Ribonuclease H-like superfamily/Ribonuclease H"/>
    <property type="match status" value="1"/>
</dbReference>
<evidence type="ECO:0000313" key="5">
    <source>
        <dbReference type="Proteomes" id="UP000441717"/>
    </source>
</evidence>
<feature type="domain" description="Integrase catalytic" evidence="3">
    <location>
        <begin position="127"/>
        <end position="315"/>
    </location>
</feature>
<dbReference type="InterPro" id="IPR036397">
    <property type="entry name" value="RNaseH_sf"/>
</dbReference>
<dbReference type="Pfam" id="PF22483">
    <property type="entry name" value="Mu-transpos_C_2"/>
    <property type="match status" value="1"/>
</dbReference>
<evidence type="ECO:0000313" key="4">
    <source>
        <dbReference type="EMBL" id="MQL53755.1"/>
    </source>
</evidence>
<dbReference type="InterPro" id="IPR054353">
    <property type="entry name" value="IstA-like_C"/>
</dbReference>
<gene>
    <name evidence="4" type="ORF">GFC01_16115</name>
</gene>
<organism evidence="4 5">
    <name type="scientific">Desulfofundulus thermobenzoicus</name>
    <dbReference type="NCBI Taxonomy" id="29376"/>
    <lineage>
        <taxon>Bacteria</taxon>
        <taxon>Bacillati</taxon>
        <taxon>Bacillota</taxon>
        <taxon>Clostridia</taxon>
        <taxon>Eubacteriales</taxon>
        <taxon>Peptococcaceae</taxon>
        <taxon>Desulfofundulus</taxon>
    </lineage>
</organism>
<proteinExistence type="inferred from homology"/>
<dbReference type="EMBL" id="WHYR01000065">
    <property type="protein sequence ID" value="MQL53755.1"/>
    <property type="molecule type" value="Genomic_DNA"/>
</dbReference>
<dbReference type="RefSeq" id="WP_152948212.1">
    <property type="nucleotide sequence ID" value="NZ_WHYR01000065.1"/>
</dbReference>
<comment type="caution">
    <text evidence="4">The sequence shown here is derived from an EMBL/GenBank/DDBJ whole genome shotgun (WGS) entry which is preliminary data.</text>
</comment>
<dbReference type="Gene3D" id="1.10.10.60">
    <property type="entry name" value="Homeodomain-like"/>
    <property type="match status" value="1"/>
</dbReference>
<dbReference type="SUPFAM" id="SSF53098">
    <property type="entry name" value="Ribonuclease H-like"/>
    <property type="match status" value="1"/>
</dbReference>
<evidence type="ECO:0000259" key="2">
    <source>
        <dbReference type="PROSITE" id="PS50532"/>
    </source>
</evidence>
<dbReference type="OrthoDB" id="3193769at2"/>
<dbReference type="GO" id="GO:0015074">
    <property type="term" value="P:DNA integration"/>
    <property type="evidence" value="ECO:0007669"/>
    <property type="project" value="InterPro"/>
</dbReference>
<dbReference type="PROSITE" id="PS50994">
    <property type="entry name" value="INTEGRASE"/>
    <property type="match status" value="1"/>
</dbReference>
<dbReference type="GO" id="GO:0003676">
    <property type="term" value="F:nucleic acid binding"/>
    <property type="evidence" value="ECO:0007669"/>
    <property type="project" value="InterPro"/>
</dbReference>
<dbReference type="Proteomes" id="UP000441717">
    <property type="component" value="Unassembled WGS sequence"/>
</dbReference>
<dbReference type="PANTHER" id="PTHR35004:SF8">
    <property type="entry name" value="TRANSPOSASE RV3428C-RELATED"/>
    <property type="match status" value="1"/>
</dbReference>
<reference evidence="4 5" key="1">
    <citation type="submission" date="2019-10" db="EMBL/GenBank/DDBJ databases">
        <title>Comparative genomics of sulfur disproportionating microorganisms.</title>
        <authorList>
            <person name="Ward L.M."/>
            <person name="Bertran E."/>
            <person name="Johnston D."/>
        </authorList>
    </citation>
    <scope>NUCLEOTIDE SEQUENCE [LARGE SCALE GENOMIC DNA]</scope>
    <source>
        <strain evidence="4 5">DSM 14055</strain>
    </source>
</reference>
<feature type="domain" description="HTH IS408-type" evidence="2">
    <location>
        <begin position="11"/>
        <end position="91"/>
    </location>
</feature>
<evidence type="ECO:0000256" key="1">
    <source>
        <dbReference type="ARBA" id="ARBA00009277"/>
    </source>
</evidence>
<dbReference type="PANTHER" id="PTHR35004">
    <property type="entry name" value="TRANSPOSASE RV3428C-RELATED"/>
    <property type="match status" value="1"/>
</dbReference>
<sequence length="515" mass="59346">MPRRRLSMRKIKEILRLKWELNLGIRQIARSCNLSHSTVSEYLARAQAAGITWPIPVDLDDTALEKLLFPGNNSARRFSPEPDYNWIHQELKKKGVTLQLLWTEYKQQHPEGYQYSRFCELYHIWRKTIDPPLRLVHKAGEKMFVDYAGLVMYITNTATGEKNPAYIYVAVLGASNYTYAEATLTQDLYAWISAHCRAFEFFGGVTEIVVPDNTKTAVLKPCRYEPDLNPTYHEMATHYGTVIIPARAAHPRDKAKVETGVQVVERQVLAPLRHRTFFSLVELNQAIQIGVQELNQRPFQKLAGTRYQLFVTLDKPALKPLPGQRYEFALWKKVRVNIDYHVEVEANYYSAPYQLIHKEVDVRITANTVELLHKGQRVAVHRRRFGKGEYSTDPLHRPEKHQKYLEWTPERIVTWAKTTGPDTARMVEVILSSRPHPEQGYRSCLGVMRLGEKYSPELLEAACRRALASGAYAYRHVKSILEKGLDRVPLEEAKLAPREHPNLRGAAYYAQKGVR</sequence>
<dbReference type="NCBIfam" id="NF033546">
    <property type="entry name" value="transpos_IS21"/>
    <property type="match status" value="1"/>
</dbReference>
<dbReference type="InterPro" id="IPR001584">
    <property type="entry name" value="Integrase_cat-core"/>
</dbReference>
<dbReference type="AlphaFoldDB" id="A0A6N7IUF5"/>
<dbReference type="InterPro" id="IPR017895">
    <property type="entry name" value="HTH_IS408/IS1162_type"/>
</dbReference>